<keyword evidence="1" id="KW-1133">Transmembrane helix</keyword>
<protein>
    <submittedName>
        <fullName evidence="2">Membrane protein</fullName>
    </submittedName>
</protein>
<dbReference type="Pfam" id="PF04087">
    <property type="entry name" value="DUF389"/>
    <property type="match status" value="1"/>
</dbReference>
<feature type="transmembrane region" description="Helical" evidence="1">
    <location>
        <begin position="232"/>
        <end position="253"/>
    </location>
</feature>
<dbReference type="PANTHER" id="PTHR20992:SF9">
    <property type="entry name" value="AT15442P-RELATED"/>
    <property type="match status" value="1"/>
</dbReference>
<dbReference type="Proteomes" id="UP000050454">
    <property type="component" value="Unassembled WGS sequence"/>
</dbReference>
<feature type="transmembrane region" description="Helical" evidence="1">
    <location>
        <begin position="163"/>
        <end position="182"/>
    </location>
</feature>
<keyword evidence="3" id="KW-1185">Reference proteome</keyword>
<evidence type="ECO:0000313" key="3">
    <source>
        <dbReference type="Proteomes" id="UP000050454"/>
    </source>
</evidence>
<dbReference type="RefSeq" id="WP_055143739.1">
    <property type="nucleotide sequence ID" value="NZ_JXSZ01000005.1"/>
</dbReference>
<feature type="transmembrane region" description="Helical" evidence="1">
    <location>
        <begin position="65"/>
        <end position="88"/>
    </location>
</feature>
<dbReference type="PANTHER" id="PTHR20992">
    <property type="entry name" value="AT15442P-RELATED"/>
    <property type="match status" value="1"/>
</dbReference>
<feature type="transmembrane region" description="Helical" evidence="1">
    <location>
        <begin position="100"/>
        <end position="121"/>
    </location>
</feature>
<reference evidence="2 3" key="1">
    <citation type="submission" date="2015-07" db="EMBL/GenBank/DDBJ databases">
        <title>The draft genome sequence of Leadbetterella sp. JN14-9.</title>
        <authorList>
            <person name="Liu Y."/>
            <person name="Du J."/>
            <person name="Shao Z."/>
        </authorList>
    </citation>
    <scope>NUCLEOTIDE SEQUENCE [LARGE SCALE GENOMIC DNA]</scope>
    <source>
        <strain evidence="2 3">JN14-9</strain>
    </source>
</reference>
<dbReference type="InterPro" id="IPR005240">
    <property type="entry name" value="DUF389"/>
</dbReference>
<accession>A0A0P7CA92</accession>
<dbReference type="EMBL" id="LGTQ01000005">
    <property type="protein sequence ID" value="KPM49537.1"/>
    <property type="molecule type" value="Genomic_DNA"/>
</dbReference>
<gene>
    <name evidence="2" type="ORF">AFM12_02740</name>
</gene>
<feature type="transmembrane region" description="Helical" evidence="1">
    <location>
        <begin position="43"/>
        <end position="59"/>
    </location>
</feature>
<keyword evidence="1" id="KW-0472">Membrane</keyword>
<dbReference type="OrthoDB" id="9790659at2"/>
<proteinExistence type="predicted"/>
<feature type="transmembrane region" description="Helical" evidence="1">
    <location>
        <begin position="188"/>
        <end position="211"/>
    </location>
</feature>
<evidence type="ECO:0000256" key="1">
    <source>
        <dbReference type="SAM" id="Phobius"/>
    </source>
</evidence>
<name>A0A0P7CA92_9BACT</name>
<keyword evidence="1" id="KW-0812">Transmembrane</keyword>
<dbReference type="PATRIC" id="fig|1605367.3.peg.1891"/>
<dbReference type="NCBIfam" id="TIGR00341">
    <property type="entry name" value="TIGR00341 family protein"/>
    <property type="match status" value="1"/>
</dbReference>
<organism evidence="2 3">
    <name type="scientific">Jiulongibacter sediminis</name>
    <dbReference type="NCBI Taxonomy" id="1605367"/>
    <lineage>
        <taxon>Bacteria</taxon>
        <taxon>Pseudomonadati</taxon>
        <taxon>Bacteroidota</taxon>
        <taxon>Cytophagia</taxon>
        <taxon>Cytophagales</taxon>
        <taxon>Leadbetterellaceae</taxon>
        <taxon>Jiulongibacter</taxon>
    </lineage>
</organism>
<sequence length="448" mass="50567">MNQIWKELREFIKRFLDLESDRASYNEIIATIEKGVEFRGTNLWILMFAIIVASVGLNVNSTAVVIGAMLISPLMGPIMGMGLGVGIYDFPLIKKSFRSLMAAVLISVFASAAYFALTPLSDAQSELLSRTTPTIWDVFIAFFGGLAGIVASTRKDKGNAIPGVAIATALMPPLCTAGYGIATLNLNYFLGATYLFFINSVFITVSTILIIRFMGIPSKKWVDAIQQRKMQTYVWIVAIITMVPSIYLGYGIVKRSIFTRNANAFITNEFQYEDSRVLEQKIEPKEKLIEVFLFGSEIPDYEVSRLQKELADYNIADANLVIRQNKNNLDMPDAETMRAGIIEDLYRKNEELVETKDQRINLLEEQLSTYTAYDRIQADVCAELEVQYPEVEASAFSKLKIYQKEGKIDTVTMVYIDTKAAVRGKRLSQMEDWLKIRLKTEDIRIVQQ</sequence>
<feature type="transmembrane region" description="Helical" evidence="1">
    <location>
        <begin position="133"/>
        <end position="151"/>
    </location>
</feature>
<comment type="caution">
    <text evidence="2">The sequence shown here is derived from an EMBL/GenBank/DDBJ whole genome shotgun (WGS) entry which is preliminary data.</text>
</comment>
<dbReference type="STRING" id="1605367.AFM12_02740"/>
<evidence type="ECO:0000313" key="2">
    <source>
        <dbReference type="EMBL" id="KPM49537.1"/>
    </source>
</evidence>
<dbReference type="AlphaFoldDB" id="A0A0P7CA92"/>